<evidence type="ECO:0000313" key="2">
    <source>
        <dbReference type="Proteomes" id="UP001156836"/>
    </source>
</evidence>
<reference evidence="2" key="1">
    <citation type="journal article" date="2019" name="Int. J. Syst. Evol. Microbiol.">
        <title>The Global Catalogue of Microorganisms (GCM) 10K type strain sequencing project: providing services to taxonomists for standard genome sequencing and annotation.</title>
        <authorList>
            <consortium name="The Broad Institute Genomics Platform"/>
            <consortium name="The Broad Institute Genome Sequencing Center for Infectious Disease"/>
            <person name="Wu L."/>
            <person name="Ma J."/>
        </authorList>
    </citation>
    <scope>NUCLEOTIDE SEQUENCE [LARGE SCALE GENOMIC DNA]</scope>
    <source>
        <strain evidence="2">NBRC 104970</strain>
    </source>
</reference>
<comment type="caution">
    <text evidence="1">The sequence shown here is derived from an EMBL/GenBank/DDBJ whole genome shotgun (WGS) entry which is preliminary data.</text>
</comment>
<name>A0ABQ6BVU6_9NEIS</name>
<proteinExistence type="predicted"/>
<organism evidence="1 2">
    <name type="scientific">Chitiniphilus shinanonensis</name>
    <dbReference type="NCBI Taxonomy" id="553088"/>
    <lineage>
        <taxon>Bacteria</taxon>
        <taxon>Pseudomonadati</taxon>
        <taxon>Pseudomonadota</taxon>
        <taxon>Betaproteobacteria</taxon>
        <taxon>Neisseriales</taxon>
        <taxon>Chitinibacteraceae</taxon>
        <taxon>Chitiniphilus</taxon>
    </lineage>
</organism>
<dbReference type="Gene3D" id="3.40.50.720">
    <property type="entry name" value="NAD(P)-binding Rossmann-like Domain"/>
    <property type="match status" value="1"/>
</dbReference>
<dbReference type="EMBL" id="BSOZ01000010">
    <property type="protein sequence ID" value="GLS03894.1"/>
    <property type="molecule type" value="Genomic_DNA"/>
</dbReference>
<keyword evidence="2" id="KW-1185">Reference proteome</keyword>
<dbReference type="Proteomes" id="UP001156836">
    <property type="component" value="Unassembled WGS sequence"/>
</dbReference>
<accession>A0ABQ6BVU6</accession>
<gene>
    <name evidence="1" type="ORF">GCM10007860_10390</name>
</gene>
<evidence type="ECO:0000313" key="1">
    <source>
        <dbReference type="EMBL" id="GLS03894.1"/>
    </source>
</evidence>
<protein>
    <submittedName>
        <fullName evidence="1">Uncharacterized protein</fullName>
    </submittedName>
</protein>
<dbReference type="RefSeq" id="WP_157236202.1">
    <property type="nucleotide sequence ID" value="NZ_BSOZ01000010.1"/>
</dbReference>
<sequence length="215" mass="22511">MIDMAGPVGLLAPADLLPRLLARLTQAPPLAFAADELPPALPPGLVVLDATCTLQTLPQRLDALSRSGVQLVDFHLLFDHPVAEQYGWMIAAGGTAAALDQAAAWLDRLAPVPSGWLRAGAPGAGCLFGQLATFWTQQQSDTIQWLSERGPHGVAMFDPASWQAQAGKYVPAAIQAAQNYLMLEAASNPDASTALSPASILCRTLLASVHTPSAS</sequence>